<reference evidence="2 3" key="1">
    <citation type="submission" date="2018-01" db="EMBL/GenBank/DDBJ databases">
        <authorList>
            <person name="Gaut B.S."/>
            <person name="Morton B.R."/>
            <person name="Clegg M.T."/>
            <person name="Duvall M.R."/>
        </authorList>
    </citation>
    <scope>NUCLEOTIDE SEQUENCE [LARGE SCALE GENOMIC DNA]</scope>
    <source>
        <strain evidence="2">GP69</strain>
    </source>
</reference>
<dbReference type="SUPFAM" id="SSF53448">
    <property type="entry name" value="Nucleotide-diphospho-sugar transferases"/>
    <property type="match status" value="1"/>
</dbReference>
<keyword evidence="2" id="KW-0808">Transferase</keyword>
<accession>A0A2K4ZCH5</accession>
<feature type="domain" description="Glycosyltransferase 2-like" evidence="1">
    <location>
        <begin position="24"/>
        <end position="154"/>
    </location>
</feature>
<keyword evidence="3" id="KW-1185">Reference proteome</keyword>
<sequence length="350" mass="41771">MLRKQYVKNQQIIDNYYKQPILISIIIPTHNVEKYILHCLRSIIEQSYSNFEIIIVDDFSTDGTLTIVSEMANVCNKIEVIQLLENKGSAFAREKGLEICRGELITFVDGDDCYCDNTALEKIIQTYICHPVDCIMWEYQARHKGNILRRHYYKGKTGYYNVQDVAFMKIKRPLPHWHYLWNKCYRHDVIKKNGIHFISKLRRAEDVRFNEDFMSVAQDYYIIPQMLYEYNCTNPNQVTKENVNQTLKVVQQSLNRYKETLDNNLQLCSDLNILEKAQKYVYRDFYIKTIKLLLASRRFRWNKEFRKAIFSDSIYKRSAAMTHGKQWIIIGLYLESVKNILKRKIKKYLI</sequence>
<proteinExistence type="predicted"/>
<dbReference type="GO" id="GO:0016758">
    <property type="term" value="F:hexosyltransferase activity"/>
    <property type="evidence" value="ECO:0007669"/>
    <property type="project" value="UniProtKB-ARBA"/>
</dbReference>
<dbReference type="InterPro" id="IPR001173">
    <property type="entry name" value="Glyco_trans_2-like"/>
</dbReference>
<dbReference type="CDD" id="cd00761">
    <property type="entry name" value="Glyco_tranf_GTA_type"/>
    <property type="match status" value="1"/>
</dbReference>
<evidence type="ECO:0000313" key="2">
    <source>
        <dbReference type="EMBL" id="SOY28167.1"/>
    </source>
</evidence>
<evidence type="ECO:0000313" key="3">
    <source>
        <dbReference type="Proteomes" id="UP000236311"/>
    </source>
</evidence>
<evidence type="ECO:0000259" key="1">
    <source>
        <dbReference type="Pfam" id="PF00535"/>
    </source>
</evidence>
<dbReference type="Proteomes" id="UP000236311">
    <property type="component" value="Unassembled WGS sequence"/>
</dbReference>
<dbReference type="EMBL" id="OFSM01000004">
    <property type="protein sequence ID" value="SOY28167.1"/>
    <property type="molecule type" value="Genomic_DNA"/>
</dbReference>
<dbReference type="Pfam" id="PF00535">
    <property type="entry name" value="Glycos_transf_2"/>
    <property type="match status" value="1"/>
</dbReference>
<protein>
    <submittedName>
        <fullName evidence="2">Putative glycosyltransferase EpsJ</fullName>
        <ecNumber evidence="2">2.4.-.-</ecNumber>
    </submittedName>
</protein>
<dbReference type="OrthoDB" id="1640114at2"/>
<dbReference type="EC" id="2.4.-.-" evidence="2"/>
<keyword evidence="2" id="KW-0328">Glycosyltransferase</keyword>
<organism evidence="2 3">
    <name type="scientific">Acetatifactor muris</name>
    <dbReference type="NCBI Taxonomy" id="879566"/>
    <lineage>
        <taxon>Bacteria</taxon>
        <taxon>Bacillati</taxon>
        <taxon>Bacillota</taxon>
        <taxon>Clostridia</taxon>
        <taxon>Lachnospirales</taxon>
        <taxon>Lachnospiraceae</taxon>
        <taxon>Acetatifactor</taxon>
    </lineage>
</organism>
<name>A0A2K4ZCH5_9FIRM</name>
<dbReference type="InterPro" id="IPR029044">
    <property type="entry name" value="Nucleotide-diphossugar_trans"/>
</dbReference>
<dbReference type="AlphaFoldDB" id="A0A2K4ZCH5"/>
<gene>
    <name evidence="2" type="primary">epsJ_2</name>
    <name evidence="2" type="ORF">AMURIS_00874</name>
</gene>
<dbReference type="PANTHER" id="PTHR22916:SF3">
    <property type="entry name" value="UDP-GLCNAC:BETAGAL BETA-1,3-N-ACETYLGLUCOSAMINYLTRANSFERASE-LIKE PROTEIN 1"/>
    <property type="match status" value="1"/>
</dbReference>
<dbReference type="Gene3D" id="3.90.550.10">
    <property type="entry name" value="Spore Coat Polysaccharide Biosynthesis Protein SpsA, Chain A"/>
    <property type="match status" value="1"/>
</dbReference>
<dbReference type="PANTHER" id="PTHR22916">
    <property type="entry name" value="GLYCOSYLTRANSFERASE"/>
    <property type="match status" value="1"/>
</dbReference>
<dbReference type="RefSeq" id="WP_103238289.1">
    <property type="nucleotide sequence ID" value="NZ_JANJZD010000004.1"/>
</dbReference>